<comment type="caution">
    <text evidence="7">Lacks conserved residue(s) required for the propagation of feature annotation.</text>
</comment>
<feature type="binding site" evidence="7">
    <location>
        <position position="139"/>
    </location>
    <ligand>
        <name>S-adenosyl-L-methionine</name>
        <dbReference type="ChEBI" id="CHEBI:59789"/>
    </ligand>
</feature>
<evidence type="ECO:0000313" key="11">
    <source>
        <dbReference type="Proteomes" id="UP000690515"/>
    </source>
</evidence>
<gene>
    <name evidence="7 10" type="primary">trmH</name>
    <name evidence="10" type="ORF">KCG35_09560</name>
</gene>
<proteinExistence type="inferred from homology"/>
<keyword evidence="2 7" id="KW-0489">Methyltransferase</keyword>
<evidence type="ECO:0000259" key="9">
    <source>
        <dbReference type="Pfam" id="PF12105"/>
    </source>
</evidence>
<evidence type="ECO:0000256" key="7">
    <source>
        <dbReference type="HAMAP-Rule" id="MF_02060"/>
    </source>
</evidence>
<dbReference type="InterPro" id="IPR001537">
    <property type="entry name" value="SpoU_MeTrfase"/>
</dbReference>
<evidence type="ECO:0000256" key="2">
    <source>
        <dbReference type="ARBA" id="ARBA00022603"/>
    </source>
</evidence>
<dbReference type="Gene3D" id="3.40.1280.10">
    <property type="match status" value="1"/>
</dbReference>
<evidence type="ECO:0000313" key="10">
    <source>
        <dbReference type="EMBL" id="MBU2711307.1"/>
    </source>
</evidence>
<keyword evidence="5 7" id="KW-0819">tRNA processing</keyword>
<dbReference type="InterPro" id="IPR029026">
    <property type="entry name" value="tRNA_m1G_MTases_N"/>
</dbReference>
<keyword evidence="1 7" id="KW-0820">tRNA-binding</keyword>
<organism evidence="10 11">
    <name type="scientific">Zooshikella harenae</name>
    <dbReference type="NCBI Taxonomy" id="2827238"/>
    <lineage>
        <taxon>Bacteria</taxon>
        <taxon>Pseudomonadati</taxon>
        <taxon>Pseudomonadota</taxon>
        <taxon>Gammaproteobacteria</taxon>
        <taxon>Oceanospirillales</taxon>
        <taxon>Zooshikellaceae</taxon>
        <taxon>Zooshikella</taxon>
    </lineage>
</organism>
<evidence type="ECO:0000256" key="4">
    <source>
        <dbReference type="ARBA" id="ARBA00022691"/>
    </source>
</evidence>
<evidence type="ECO:0000256" key="3">
    <source>
        <dbReference type="ARBA" id="ARBA00022679"/>
    </source>
</evidence>
<feature type="domain" description="tRNA/rRNA methyltransferase SpoU type" evidence="8">
    <location>
        <begin position="20"/>
        <end position="158"/>
    </location>
</feature>
<dbReference type="Proteomes" id="UP000690515">
    <property type="component" value="Unassembled WGS sequence"/>
</dbReference>
<dbReference type="InterPro" id="IPR029028">
    <property type="entry name" value="Alpha/beta_knot_MTases"/>
</dbReference>
<accession>A0ABS5ZB65</accession>
<dbReference type="HAMAP" id="MF_02060">
    <property type="entry name" value="tRNA_methyltr_TrmH"/>
    <property type="match status" value="1"/>
</dbReference>
<comment type="caution">
    <text evidence="10">The sequence shown here is derived from an EMBL/GenBank/DDBJ whole genome shotgun (WGS) entry which is preliminary data.</text>
</comment>
<dbReference type="EMBL" id="JAGSOY010000017">
    <property type="protein sequence ID" value="MBU2711307.1"/>
    <property type="molecule type" value="Genomic_DNA"/>
</dbReference>
<keyword evidence="11" id="KW-1185">Reference proteome</keyword>
<sequence>MTPERYKRYKTTLDRRQPDLTVVTDRVHKPHNLAAIVRTCDAVGIGEFHYTLPRVGYRSLPGTTMGSHQWVTRRSYDTVQEGIDYLKSTGFKIFAAHFSTRAVNFRVVDYTQPCAILLGAEKQGVSATAAEVADEHIIIPMQGMVASYNVSVAAAIILSEAQRQRENKGLYNHVRLEQFVYQQLLFRWCHPLVAELCDKHQLPYPPLDHEGIIIEQQQWYNQVKALLNSSVKKHD</sequence>
<dbReference type="NCBIfam" id="NF008295">
    <property type="entry name" value="PRK11081.1"/>
    <property type="match status" value="1"/>
</dbReference>
<comment type="similarity">
    <text evidence="7">Belongs to the class IV-like SAM-binding methyltransferase superfamily. RNA methyltransferase TrmH family.</text>
</comment>
<dbReference type="RefSeq" id="WP_215819469.1">
    <property type="nucleotide sequence ID" value="NZ_JAGSOY010000017.1"/>
</dbReference>
<evidence type="ECO:0000256" key="6">
    <source>
        <dbReference type="ARBA" id="ARBA00022884"/>
    </source>
</evidence>
<reference evidence="10 11" key="1">
    <citation type="submission" date="2021-04" db="EMBL/GenBank/DDBJ databases">
        <authorList>
            <person name="Pira H."/>
            <person name="Risdian C."/>
            <person name="Wink J."/>
        </authorList>
    </citation>
    <scope>NUCLEOTIDE SEQUENCE [LARGE SCALE GENOMIC DNA]</scope>
    <source>
        <strain evidence="10 11">WH53</strain>
    </source>
</reference>
<name>A0ABS5ZB65_9GAMM</name>
<dbReference type="EC" id="2.1.1.34" evidence="7"/>
<comment type="function">
    <text evidence="7">Catalyzes the 2'-O methylation of guanosine at position 18 in tRNA.</text>
</comment>
<evidence type="ECO:0000256" key="5">
    <source>
        <dbReference type="ARBA" id="ARBA00022694"/>
    </source>
</evidence>
<protein>
    <recommendedName>
        <fullName evidence="7">tRNA (guanosine(18)-2'-O)-methyltransferase</fullName>
        <ecNumber evidence="7">2.1.1.34</ecNumber>
    </recommendedName>
    <alternativeName>
        <fullName evidence="7">tRNA [Gm18] methyltransferase</fullName>
    </alternativeName>
</protein>
<keyword evidence="6 7" id="KW-0694">RNA-binding</keyword>
<dbReference type="InterPro" id="IPR033671">
    <property type="entry name" value="TrmH"/>
</dbReference>
<comment type="catalytic activity">
    <reaction evidence="7">
        <text>guanosine(18) in tRNA + S-adenosyl-L-methionine = 2'-O-methylguanosine(18) in tRNA + S-adenosyl-L-homocysteine + H(+)</text>
        <dbReference type="Rhea" id="RHEA:20077"/>
        <dbReference type="Rhea" id="RHEA-COMP:10190"/>
        <dbReference type="Rhea" id="RHEA-COMP:10192"/>
        <dbReference type="ChEBI" id="CHEBI:15378"/>
        <dbReference type="ChEBI" id="CHEBI:57856"/>
        <dbReference type="ChEBI" id="CHEBI:59789"/>
        <dbReference type="ChEBI" id="CHEBI:74269"/>
        <dbReference type="ChEBI" id="CHEBI:74445"/>
        <dbReference type="EC" id="2.1.1.34"/>
    </reaction>
</comment>
<feature type="domain" description="RNA methyltransferase SpoU/TrmH type C-terminal" evidence="9">
    <location>
        <begin position="163"/>
        <end position="215"/>
    </location>
</feature>
<dbReference type="Pfam" id="PF12105">
    <property type="entry name" value="SpoU_methylas_C"/>
    <property type="match status" value="1"/>
</dbReference>
<evidence type="ECO:0000259" key="8">
    <source>
        <dbReference type="Pfam" id="PF00588"/>
    </source>
</evidence>
<dbReference type="CDD" id="cd18092">
    <property type="entry name" value="SpoU-like_TrmH"/>
    <property type="match status" value="1"/>
</dbReference>
<evidence type="ECO:0000256" key="1">
    <source>
        <dbReference type="ARBA" id="ARBA00022555"/>
    </source>
</evidence>
<keyword evidence="4 7" id="KW-0949">S-adenosyl-L-methionine</keyword>
<keyword evidence="3 7" id="KW-0808">Transferase</keyword>
<dbReference type="SUPFAM" id="SSF75217">
    <property type="entry name" value="alpha/beta knot"/>
    <property type="match status" value="1"/>
</dbReference>
<dbReference type="PANTHER" id="PTHR43453:SF1">
    <property type="entry name" value="TRNA_RRNA METHYLTRANSFERASE SPOU TYPE DOMAIN-CONTAINING PROTEIN"/>
    <property type="match status" value="1"/>
</dbReference>
<dbReference type="PANTHER" id="PTHR43453">
    <property type="entry name" value="RRNA METHYLASE-LIKE"/>
    <property type="match status" value="1"/>
</dbReference>
<dbReference type="InterPro" id="IPR022724">
    <property type="entry name" value="rRNA_MeTrfase_SpoU_C"/>
</dbReference>
<dbReference type="Pfam" id="PF00588">
    <property type="entry name" value="SpoU_methylase"/>
    <property type="match status" value="1"/>
</dbReference>